<reference evidence="2" key="1">
    <citation type="submission" date="2017-05" db="EMBL/GenBank/DDBJ databases">
        <authorList>
            <person name="Sung H."/>
        </authorList>
    </citation>
    <scope>NUCLEOTIDE SEQUENCE [LARGE SCALE GENOMIC DNA]</scope>
    <source>
        <strain evidence="2">AR23208</strain>
    </source>
</reference>
<name>A0A1Y0IPE4_9BACL</name>
<dbReference type="KEGG" id="tum:CBW65_13300"/>
<sequence length="153" mass="16856">MELNLTGRDKHSTPDELANLSAVMIHGDEIFVDQGAIHGKSRLERGIDFRAARSAEDVPHGEKVAVVWVTLKTYESGRGFSGIASAELLIDFEHGIGYKAMGPLVNQMDRAVKGRVDVSNLSSEQRVKLAGFLQQLRADLWENTPEEVKAELV</sequence>
<dbReference type="OrthoDB" id="2374547at2"/>
<keyword evidence="2" id="KW-1185">Reference proteome</keyword>
<proteinExistence type="predicted"/>
<dbReference type="AlphaFoldDB" id="A0A1Y0IPE4"/>
<dbReference type="EMBL" id="CP021434">
    <property type="protein sequence ID" value="ARU61899.1"/>
    <property type="molecule type" value="Genomic_DNA"/>
</dbReference>
<dbReference type="InterPro" id="IPR014852">
    <property type="entry name" value="YwhD"/>
</dbReference>
<gene>
    <name evidence="1" type="ORF">CBW65_13300</name>
</gene>
<dbReference type="RefSeq" id="WP_087457268.1">
    <property type="nucleotide sequence ID" value="NZ_CP021434.1"/>
</dbReference>
<evidence type="ECO:0008006" key="3">
    <source>
        <dbReference type="Google" id="ProtNLM"/>
    </source>
</evidence>
<dbReference type="Pfam" id="PF08741">
    <property type="entry name" value="YwhD"/>
    <property type="match status" value="1"/>
</dbReference>
<evidence type="ECO:0000313" key="2">
    <source>
        <dbReference type="Proteomes" id="UP000195437"/>
    </source>
</evidence>
<accession>A0A1Y0IPE4</accession>
<organism evidence="1 2">
    <name type="scientific">Tumebacillus avium</name>
    <dbReference type="NCBI Taxonomy" id="1903704"/>
    <lineage>
        <taxon>Bacteria</taxon>
        <taxon>Bacillati</taxon>
        <taxon>Bacillota</taxon>
        <taxon>Bacilli</taxon>
        <taxon>Bacillales</taxon>
        <taxon>Alicyclobacillaceae</taxon>
        <taxon>Tumebacillus</taxon>
    </lineage>
</organism>
<evidence type="ECO:0000313" key="1">
    <source>
        <dbReference type="EMBL" id="ARU61899.1"/>
    </source>
</evidence>
<dbReference type="Proteomes" id="UP000195437">
    <property type="component" value="Chromosome"/>
</dbReference>
<protein>
    <recommendedName>
        <fullName evidence="3">YwhD family protein</fullName>
    </recommendedName>
</protein>